<gene>
    <name evidence="8" type="primary">20341439</name>
    <name evidence="7" type="ORF">GGTG_00981</name>
</gene>
<dbReference type="PANTHER" id="PTHR12242:SF1">
    <property type="entry name" value="MYND-TYPE DOMAIN-CONTAINING PROTEIN"/>
    <property type="match status" value="1"/>
</dbReference>
<dbReference type="RefSeq" id="XP_009217000.1">
    <property type="nucleotide sequence ID" value="XM_009218736.1"/>
</dbReference>
<evidence type="ECO:0000256" key="1">
    <source>
        <dbReference type="ARBA" id="ARBA00004127"/>
    </source>
</evidence>
<dbReference type="GO" id="GO:0012505">
    <property type="term" value="C:endomembrane system"/>
    <property type="evidence" value="ECO:0007669"/>
    <property type="project" value="UniProtKB-SubCell"/>
</dbReference>
<reference evidence="7" key="3">
    <citation type="submission" date="2010-09" db="EMBL/GenBank/DDBJ databases">
        <title>Annotation of Gaeumannomyces graminis var. tritici R3-111a-1.</title>
        <authorList>
            <consortium name="The Broad Institute Genome Sequencing Platform"/>
            <person name="Ma L.-J."/>
            <person name="Dead R."/>
            <person name="Young S.K."/>
            <person name="Zeng Q."/>
            <person name="Gargeya S."/>
            <person name="Fitzgerald M."/>
            <person name="Haas B."/>
            <person name="Abouelleil A."/>
            <person name="Alvarado L."/>
            <person name="Arachchi H.M."/>
            <person name="Berlin A."/>
            <person name="Brown A."/>
            <person name="Chapman S.B."/>
            <person name="Chen Z."/>
            <person name="Dunbar C."/>
            <person name="Freedman E."/>
            <person name="Gearin G."/>
            <person name="Gellesch M."/>
            <person name="Goldberg J."/>
            <person name="Griggs A."/>
            <person name="Gujja S."/>
            <person name="Heiman D."/>
            <person name="Howarth C."/>
            <person name="Larson L."/>
            <person name="Lui A."/>
            <person name="MacDonald P.J.P."/>
            <person name="Mehta T."/>
            <person name="Montmayeur A."/>
            <person name="Murphy C."/>
            <person name="Neiman D."/>
            <person name="Pearson M."/>
            <person name="Priest M."/>
            <person name="Roberts A."/>
            <person name="Saif S."/>
            <person name="Shea T."/>
            <person name="Shenoy N."/>
            <person name="Sisk P."/>
            <person name="Stolte C."/>
            <person name="Sykes S."/>
            <person name="Yandava C."/>
            <person name="Wortman J."/>
            <person name="Nusbaum C."/>
            <person name="Birren B."/>
        </authorList>
    </citation>
    <scope>NUCLEOTIDE SEQUENCE</scope>
    <source>
        <strain evidence="7">R3-111a-1</strain>
    </source>
</reference>
<evidence type="ECO:0000256" key="6">
    <source>
        <dbReference type="SAM" id="Phobius"/>
    </source>
</evidence>
<dbReference type="HOGENOM" id="CLU_062880_0_0_1"/>
<dbReference type="Pfam" id="PF04750">
    <property type="entry name" value="Far-17a_AIG1"/>
    <property type="match status" value="1"/>
</dbReference>
<proteinExistence type="predicted"/>
<evidence type="ECO:0000256" key="2">
    <source>
        <dbReference type="ARBA" id="ARBA00022692"/>
    </source>
</evidence>
<dbReference type="eggNOG" id="ENOG502RZDB">
    <property type="taxonomic scope" value="Eukaryota"/>
</dbReference>
<keyword evidence="2 6" id="KW-0812">Transmembrane</keyword>
<evidence type="ECO:0000313" key="7">
    <source>
        <dbReference type="EMBL" id="EJT80991.1"/>
    </source>
</evidence>
<dbReference type="STRING" id="644352.J3NI98"/>
<feature type="compositionally biased region" description="Basic and acidic residues" evidence="5">
    <location>
        <begin position="264"/>
        <end position="274"/>
    </location>
</feature>
<protein>
    <recommendedName>
        <fullName evidence="10">FAR-17a/AIG1-like protein</fullName>
    </recommendedName>
</protein>
<reference evidence="7" key="2">
    <citation type="submission" date="2010-07" db="EMBL/GenBank/DDBJ databases">
        <authorList>
            <consortium name="The Broad Institute Genome Sequencing Platform"/>
            <consortium name="Broad Institute Genome Sequencing Center for Infectious Disease"/>
            <person name="Ma L.-J."/>
            <person name="Dead R."/>
            <person name="Young S."/>
            <person name="Zeng Q."/>
            <person name="Koehrsen M."/>
            <person name="Alvarado L."/>
            <person name="Berlin A."/>
            <person name="Chapman S.B."/>
            <person name="Chen Z."/>
            <person name="Freedman E."/>
            <person name="Gellesch M."/>
            <person name="Goldberg J."/>
            <person name="Griggs A."/>
            <person name="Gujja S."/>
            <person name="Heilman E.R."/>
            <person name="Heiman D."/>
            <person name="Hepburn T."/>
            <person name="Howarth C."/>
            <person name="Jen D."/>
            <person name="Larson L."/>
            <person name="Mehta T."/>
            <person name="Neiman D."/>
            <person name="Pearson M."/>
            <person name="Roberts A."/>
            <person name="Saif S."/>
            <person name="Shea T."/>
            <person name="Shenoy N."/>
            <person name="Sisk P."/>
            <person name="Stolte C."/>
            <person name="Sykes S."/>
            <person name="Walk T."/>
            <person name="White J."/>
            <person name="Yandava C."/>
            <person name="Haas B."/>
            <person name="Nusbaum C."/>
            <person name="Birren B."/>
        </authorList>
    </citation>
    <scope>NUCLEOTIDE SEQUENCE</scope>
    <source>
        <strain evidence="7">R3-111a-1</strain>
    </source>
</reference>
<evidence type="ECO:0000313" key="9">
    <source>
        <dbReference type="Proteomes" id="UP000006039"/>
    </source>
</evidence>
<keyword evidence="3 6" id="KW-1133">Transmembrane helix</keyword>
<organism evidence="7">
    <name type="scientific">Gaeumannomyces tritici (strain R3-111a-1)</name>
    <name type="common">Wheat and barley take-all root rot fungus</name>
    <name type="synonym">Gaeumannomyces graminis var. tritici</name>
    <dbReference type="NCBI Taxonomy" id="644352"/>
    <lineage>
        <taxon>Eukaryota</taxon>
        <taxon>Fungi</taxon>
        <taxon>Dikarya</taxon>
        <taxon>Ascomycota</taxon>
        <taxon>Pezizomycotina</taxon>
        <taxon>Sordariomycetes</taxon>
        <taxon>Sordariomycetidae</taxon>
        <taxon>Magnaporthales</taxon>
        <taxon>Magnaporthaceae</taxon>
        <taxon>Gaeumannomyces</taxon>
    </lineage>
</organism>
<evidence type="ECO:0000256" key="5">
    <source>
        <dbReference type="SAM" id="MobiDB-lite"/>
    </source>
</evidence>
<accession>J3NI98</accession>
<reference evidence="8" key="4">
    <citation type="journal article" date="2015" name="G3 (Bethesda)">
        <title>Genome sequences of three phytopathogenic species of the Magnaporthaceae family of fungi.</title>
        <authorList>
            <person name="Okagaki L.H."/>
            <person name="Nunes C.C."/>
            <person name="Sailsbery J."/>
            <person name="Clay B."/>
            <person name="Brown D."/>
            <person name="John T."/>
            <person name="Oh Y."/>
            <person name="Young N."/>
            <person name="Fitzgerald M."/>
            <person name="Haas B.J."/>
            <person name="Zeng Q."/>
            <person name="Young S."/>
            <person name="Adiconis X."/>
            <person name="Fan L."/>
            <person name="Levin J.Z."/>
            <person name="Mitchell T.K."/>
            <person name="Okubara P.A."/>
            <person name="Farman M.L."/>
            <person name="Kohn L.M."/>
            <person name="Birren B."/>
            <person name="Ma L.-J."/>
            <person name="Dean R.A."/>
        </authorList>
    </citation>
    <scope>NUCLEOTIDE SEQUENCE</scope>
    <source>
        <strain evidence="8">R3-111a-1</strain>
    </source>
</reference>
<sequence>MAPKVFSLGSEPFDPSHRFVTSWLFSPWVLFGLRALLGLYAFVTSFFSLGWLCGHESCESASREFSYFTVITYWGLAFYFLVSAIHTATYAKSGRPLLDVFPRPLQALHSLFYTTICVFPLIVTVVYWGILFTRPFDNTFSWWSNVSRHAMNAGFALFEVIFPRTALPPWIHILWLLVVLCLYLALAYLTRATRGFYVYPFLDPSKGSGRLAGYVCGIAVSCVVFFLLVRGLIWVRTWASETKFGMSGKFSARDGVTGTSDPESATKIEQSHQH</sequence>
<keyword evidence="4 6" id="KW-0472">Membrane</keyword>
<feature type="transmembrane region" description="Helical" evidence="6">
    <location>
        <begin position="173"/>
        <end position="190"/>
    </location>
</feature>
<dbReference type="GO" id="GO:0016020">
    <property type="term" value="C:membrane"/>
    <property type="evidence" value="ECO:0007669"/>
    <property type="project" value="InterPro"/>
</dbReference>
<evidence type="ECO:0008006" key="10">
    <source>
        <dbReference type="Google" id="ProtNLM"/>
    </source>
</evidence>
<feature type="transmembrane region" description="Helical" evidence="6">
    <location>
        <begin position="28"/>
        <end position="53"/>
    </location>
</feature>
<reference evidence="8" key="5">
    <citation type="submission" date="2018-04" db="UniProtKB">
        <authorList>
            <consortium name="EnsemblFungi"/>
        </authorList>
    </citation>
    <scope>IDENTIFICATION</scope>
    <source>
        <strain evidence="8">R3-111a-1</strain>
    </source>
</reference>
<feature type="transmembrane region" description="Helical" evidence="6">
    <location>
        <begin position="65"/>
        <end position="91"/>
    </location>
</feature>
<reference evidence="9" key="1">
    <citation type="submission" date="2010-07" db="EMBL/GenBank/DDBJ databases">
        <title>The genome sequence of Gaeumannomyces graminis var. tritici strain R3-111a-1.</title>
        <authorList>
            <consortium name="The Broad Institute Genome Sequencing Platform"/>
            <person name="Ma L.-J."/>
            <person name="Dead R."/>
            <person name="Young S."/>
            <person name="Zeng Q."/>
            <person name="Koehrsen M."/>
            <person name="Alvarado L."/>
            <person name="Berlin A."/>
            <person name="Chapman S.B."/>
            <person name="Chen Z."/>
            <person name="Freedman E."/>
            <person name="Gellesch M."/>
            <person name="Goldberg J."/>
            <person name="Griggs A."/>
            <person name="Gujja S."/>
            <person name="Heilman E.R."/>
            <person name="Heiman D."/>
            <person name="Hepburn T."/>
            <person name="Howarth C."/>
            <person name="Jen D."/>
            <person name="Larson L."/>
            <person name="Mehta T."/>
            <person name="Neiman D."/>
            <person name="Pearson M."/>
            <person name="Roberts A."/>
            <person name="Saif S."/>
            <person name="Shea T."/>
            <person name="Shenoy N."/>
            <person name="Sisk P."/>
            <person name="Stolte C."/>
            <person name="Sykes S."/>
            <person name="Walk T."/>
            <person name="White J."/>
            <person name="Yandava C."/>
            <person name="Haas B."/>
            <person name="Nusbaum C."/>
            <person name="Birren B."/>
        </authorList>
    </citation>
    <scope>NUCLEOTIDE SEQUENCE [LARGE SCALE GENOMIC DNA]</scope>
    <source>
        <strain evidence="9">R3-111a-1</strain>
    </source>
</reference>
<keyword evidence="9" id="KW-1185">Reference proteome</keyword>
<dbReference type="AlphaFoldDB" id="J3NI98"/>
<dbReference type="EnsemblFungi" id="EJT80991">
    <property type="protein sequence ID" value="EJT80991"/>
    <property type="gene ID" value="GGTG_00981"/>
</dbReference>
<dbReference type="EMBL" id="GL385395">
    <property type="protein sequence ID" value="EJT80991.1"/>
    <property type="molecule type" value="Genomic_DNA"/>
</dbReference>
<dbReference type="VEuPathDB" id="FungiDB:GGTG_00981"/>
<feature type="transmembrane region" description="Helical" evidence="6">
    <location>
        <begin position="111"/>
        <end position="130"/>
    </location>
</feature>
<name>J3NI98_GAET3</name>
<dbReference type="PANTHER" id="PTHR12242">
    <property type="entry name" value="OS02G0130600 PROTEIN-RELATED"/>
    <property type="match status" value="1"/>
</dbReference>
<comment type="subcellular location">
    <subcellularLocation>
        <location evidence="1">Endomembrane system</location>
        <topology evidence="1">Multi-pass membrane protein</topology>
    </subcellularLocation>
</comment>
<dbReference type="Proteomes" id="UP000006039">
    <property type="component" value="Unassembled WGS sequence"/>
</dbReference>
<feature type="transmembrane region" description="Helical" evidence="6">
    <location>
        <begin position="211"/>
        <end position="233"/>
    </location>
</feature>
<dbReference type="GeneID" id="20341439"/>
<evidence type="ECO:0000256" key="3">
    <source>
        <dbReference type="ARBA" id="ARBA00022989"/>
    </source>
</evidence>
<evidence type="ECO:0000256" key="4">
    <source>
        <dbReference type="ARBA" id="ARBA00023136"/>
    </source>
</evidence>
<dbReference type="InterPro" id="IPR006838">
    <property type="entry name" value="ADTRP_AIG1"/>
</dbReference>
<dbReference type="OrthoDB" id="419711at2759"/>
<evidence type="ECO:0000313" key="8">
    <source>
        <dbReference type="EnsemblFungi" id="EJT80991"/>
    </source>
</evidence>
<feature type="region of interest" description="Disordered" evidence="5">
    <location>
        <begin position="252"/>
        <end position="274"/>
    </location>
</feature>